<dbReference type="GO" id="GO:0071482">
    <property type="term" value="P:cellular response to light stimulus"/>
    <property type="evidence" value="ECO:0007669"/>
    <property type="project" value="TreeGrafter"/>
</dbReference>
<dbReference type="GO" id="GO:0009658">
    <property type="term" value="P:chloroplast organization"/>
    <property type="evidence" value="ECO:0007669"/>
    <property type="project" value="InterPro"/>
</dbReference>
<evidence type="ECO:0008006" key="4">
    <source>
        <dbReference type="Google" id="ProtNLM"/>
    </source>
</evidence>
<protein>
    <recommendedName>
        <fullName evidence="4">Protein PALE CRESS, chloroplastic</fullName>
    </recommendedName>
</protein>
<feature type="coiled-coil region" evidence="1">
    <location>
        <begin position="62"/>
        <end position="93"/>
    </location>
</feature>
<dbReference type="OrthoDB" id="1933879at2759"/>
<dbReference type="GO" id="GO:0009965">
    <property type="term" value="P:leaf morphogenesis"/>
    <property type="evidence" value="ECO:0007669"/>
    <property type="project" value="TreeGrafter"/>
</dbReference>
<dbReference type="GO" id="GO:0009501">
    <property type="term" value="C:amyloplast"/>
    <property type="evidence" value="ECO:0007669"/>
    <property type="project" value="TreeGrafter"/>
</dbReference>
<reference evidence="2 3" key="1">
    <citation type="journal article" date="2012" name="Nature">
        <title>Repeated polyploidization of Gossypium genomes and the evolution of spinnable cotton fibres.</title>
        <authorList>
            <person name="Paterson A.H."/>
            <person name="Wendel J.F."/>
            <person name="Gundlach H."/>
            <person name="Guo H."/>
            <person name="Jenkins J."/>
            <person name="Jin D."/>
            <person name="Llewellyn D."/>
            <person name="Showmaker K.C."/>
            <person name="Shu S."/>
            <person name="Udall J."/>
            <person name="Yoo M.J."/>
            <person name="Byers R."/>
            <person name="Chen W."/>
            <person name="Doron-Faigenboim A."/>
            <person name="Duke M.V."/>
            <person name="Gong L."/>
            <person name="Grimwood J."/>
            <person name="Grover C."/>
            <person name="Grupp K."/>
            <person name="Hu G."/>
            <person name="Lee T.H."/>
            <person name="Li J."/>
            <person name="Lin L."/>
            <person name="Liu T."/>
            <person name="Marler B.S."/>
            <person name="Page J.T."/>
            <person name="Roberts A.W."/>
            <person name="Romanel E."/>
            <person name="Sanders W.S."/>
            <person name="Szadkowski E."/>
            <person name="Tan X."/>
            <person name="Tang H."/>
            <person name="Xu C."/>
            <person name="Wang J."/>
            <person name="Wang Z."/>
            <person name="Zhang D."/>
            <person name="Zhang L."/>
            <person name="Ashrafi H."/>
            <person name="Bedon F."/>
            <person name="Bowers J.E."/>
            <person name="Brubaker C.L."/>
            <person name="Chee P.W."/>
            <person name="Das S."/>
            <person name="Gingle A.R."/>
            <person name="Haigler C.H."/>
            <person name="Harker D."/>
            <person name="Hoffmann L.V."/>
            <person name="Hovav R."/>
            <person name="Jones D.C."/>
            <person name="Lemke C."/>
            <person name="Mansoor S."/>
            <person name="ur Rahman M."/>
            <person name="Rainville L.N."/>
            <person name="Rambani A."/>
            <person name="Reddy U.K."/>
            <person name="Rong J.K."/>
            <person name="Saranga Y."/>
            <person name="Scheffler B.E."/>
            <person name="Scheffler J.A."/>
            <person name="Stelly D.M."/>
            <person name="Triplett B.A."/>
            <person name="Van Deynze A."/>
            <person name="Vaslin M.F."/>
            <person name="Waghmare V.N."/>
            <person name="Walford S.A."/>
            <person name="Wright R.J."/>
            <person name="Zaki E.A."/>
            <person name="Zhang T."/>
            <person name="Dennis E.S."/>
            <person name="Mayer K.F."/>
            <person name="Peterson D.G."/>
            <person name="Rokhsar D.S."/>
            <person name="Wang X."/>
            <person name="Schmutz J."/>
        </authorList>
    </citation>
    <scope>NUCLEOTIDE SEQUENCE [LARGE SCALE GENOMIC DNA]</scope>
</reference>
<dbReference type="PANTHER" id="PTHR37219:SF1">
    <property type="entry name" value="PROTEIN PALE CRESS, CHLOROPLASTIC"/>
    <property type="match status" value="1"/>
</dbReference>
<dbReference type="GO" id="GO:0010239">
    <property type="term" value="P:chloroplast mRNA processing"/>
    <property type="evidence" value="ECO:0007669"/>
    <property type="project" value="InterPro"/>
</dbReference>
<keyword evidence="3" id="KW-1185">Reference proteome</keyword>
<gene>
    <name evidence="2" type="ORF">B456_004G083400</name>
</gene>
<evidence type="ECO:0000313" key="3">
    <source>
        <dbReference type="Proteomes" id="UP000032304"/>
    </source>
</evidence>
<dbReference type="Proteomes" id="UP000032304">
    <property type="component" value="Chromosome 4"/>
</dbReference>
<name>A0A0D2R116_GOSRA</name>
<proteinExistence type="predicted"/>
<evidence type="ECO:0000313" key="2">
    <source>
        <dbReference type="EMBL" id="KJB23146.1"/>
    </source>
</evidence>
<evidence type="ECO:0000256" key="1">
    <source>
        <dbReference type="SAM" id="Coils"/>
    </source>
</evidence>
<keyword evidence="1" id="KW-0175">Coiled coil</keyword>
<sequence length="278" mass="32834">MEAKLFLLTCSLPLQPLLPTCNMRLSRFKTTSPSKTVLRRCMNQEEQLLEGMPKEYYDDEWQARQREKTKELHRRRREEEEEEERKVEEYREIGMRLKGYPQEDVVRARKLVSSFITAEEEVEEDEKDAIRSLDLLYRRVETEILKREASPAMRLLNDLLNMHDGFDNEGWLKECKKRMVETFPREDPFSILVPAGFDIDKHHGPLSLPAEADDVLLRVDFIREVDALLQEVRSEQNEAQTPDGLDPESVAVKLKEHERKRTIRQVETLLDLAINLQW</sequence>
<dbReference type="Gramene" id="KJB23146">
    <property type="protein sequence ID" value="KJB23146"/>
    <property type="gene ID" value="B456_004G083400"/>
</dbReference>
<dbReference type="PANTHER" id="PTHR37219">
    <property type="entry name" value="PROTEIN PALE CRESS, CHLOROPLASTIC"/>
    <property type="match status" value="1"/>
</dbReference>
<dbReference type="InterPro" id="IPR034563">
    <property type="entry name" value="PALE_CRESS"/>
</dbReference>
<dbReference type="GO" id="GO:0009507">
    <property type="term" value="C:chloroplast"/>
    <property type="evidence" value="ECO:0007669"/>
    <property type="project" value="TreeGrafter"/>
</dbReference>
<dbReference type="GO" id="GO:0009509">
    <property type="term" value="C:chromoplast"/>
    <property type="evidence" value="ECO:0007669"/>
    <property type="project" value="TreeGrafter"/>
</dbReference>
<dbReference type="GO" id="GO:0009537">
    <property type="term" value="C:proplastid"/>
    <property type="evidence" value="ECO:0007669"/>
    <property type="project" value="TreeGrafter"/>
</dbReference>
<dbReference type="AlphaFoldDB" id="A0A0D2R116"/>
<organism evidence="2 3">
    <name type="scientific">Gossypium raimondii</name>
    <name type="common">Peruvian cotton</name>
    <name type="synonym">Gossypium klotzschianum subsp. raimondii</name>
    <dbReference type="NCBI Taxonomy" id="29730"/>
    <lineage>
        <taxon>Eukaryota</taxon>
        <taxon>Viridiplantae</taxon>
        <taxon>Streptophyta</taxon>
        <taxon>Embryophyta</taxon>
        <taxon>Tracheophyta</taxon>
        <taxon>Spermatophyta</taxon>
        <taxon>Magnoliopsida</taxon>
        <taxon>eudicotyledons</taxon>
        <taxon>Gunneridae</taxon>
        <taxon>Pentapetalae</taxon>
        <taxon>rosids</taxon>
        <taxon>malvids</taxon>
        <taxon>Malvales</taxon>
        <taxon>Malvaceae</taxon>
        <taxon>Malvoideae</taxon>
        <taxon>Gossypium</taxon>
    </lineage>
</organism>
<dbReference type="GO" id="GO:0009513">
    <property type="term" value="C:etioplast"/>
    <property type="evidence" value="ECO:0007669"/>
    <property type="project" value="TreeGrafter"/>
</dbReference>
<dbReference type="EMBL" id="CM001743">
    <property type="protein sequence ID" value="KJB23146.1"/>
    <property type="molecule type" value="Genomic_DNA"/>
</dbReference>
<accession>A0A0D2R116</accession>